<dbReference type="Pfam" id="PF00078">
    <property type="entry name" value="RVT_1"/>
    <property type="match status" value="1"/>
</dbReference>
<dbReference type="SUPFAM" id="SSF56672">
    <property type="entry name" value="DNA/RNA polymerases"/>
    <property type="match status" value="1"/>
</dbReference>
<evidence type="ECO:0000313" key="3">
    <source>
        <dbReference type="EMBL" id="KAL0317377.1"/>
    </source>
</evidence>
<evidence type="ECO:0000259" key="2">
    <source>
        <dbReference type="Pfam" id="PF00078"/>
    </source>
</evidence>
<dbReference type="InterPro" id="IPR053134">
    <property type="entry name" value="RNA-dir_DNA_polymerase"/>
</dbReference>
<name>A0AAW2LFP4_9LAMI</name>
<protein>
    <recommendedName>
        <fullName evidence="2">Reverse transcriptase domain-containing protein</fullName>
    </recommendedName>
</protein>
<dbReference type="InterPro" id="IPR043502">
    <property type="entry name" value="DNA/RNA_pol_sf"/>
</dbReference>
<dbReference type="Gene3D" id="3.10.10.10">
    <property type="entry name" value="HIV Type 1 Reverse Transcriptase, subunit A, domain 1"/>
    <property type="match status" value="1"/>
</dbReference>
<dbReference type="InterPro" id="IPR043128">
    <property type="entry name" value="Rev_trsase/Diguanyl_cyclase"/>
</dbReference>
<dbReference type="EMBL" id="JACGWK010000014">
    <property type="protein sequence ID" value="KAL0317377.1"/>
    <property type="molecule type" value="Genomic_DNA"/>
</dbReference>
<dbReference type="CDD" id="cd01647">
    <property type="entry name" value="RT_LTR"/>
    <property type="match status" value="1"/>
</dbReference>
<evidence type="ECO:0000256" key="1">
    <source>
        <dbReference type="SAM" id="MobiDB-lite"/>
    </source>
</evidence>
<feature type="region of interest" description="Disordered" evidence="1">
    <location>
        <begin position="1"/>
        <end position="31"/>
    </location>
</feature>
<gene>
    <name evidence="3" type="ORF">Sangu_2152000</name>
</gene>
<accession>A0AAW2LFP4</accession>
<dbReference type="InterPro" id="IPR000477">
    <property type="entry name" value="RT_dom"/>
</dbReference>
<dbReference type="Gene3D" id="3.30.70.270">
    <property type="match status" value="1"/>
</dbReference>
<dbReference type="PANTHER" id="PTHR24559:SF445">
    <property type="entry name" value="RNA-DIRECTED DNA POLYMERASE HOMOLOG"/>
    <property type="match status" value="1"/>
</dbReference>
<reference evidence="3" key="1">
    <citation type="submission" date="2020-06" db="EMBL/GenBank/DDBJ databases">
        <authorList>
            <person name="Li T."/>
            <person name="Hu X."/>
            <person name="Zhang T."/>
            <person name="Song X."/>
            <person name="Zhang H."/>
            <person name="Dai N."/>
            <person name="Sheng W."/>
            <person name="Hou X."/>
            <person name="Wei L."/>
        </authorList>
    </citation>
    <scope>NUCLEOTIDE SEQUENCE</scope>
    <source>
        <strain evidence="3">G01</strain>
        <tissue evidence="3">Leaf</tissue>
    </source>
</reference>
<reference evidence="3" key="2">
    <citation type="journal article" date="2024" name="Plant">
        <title>Genomic evolution and insights into agronomic trait innovations of Sesamum species.</title>
        <authorList>
            <person name="Miao H."/>
            <person name="Wang L."/>
            <person name="Qu L."/>
            <person name="Liu H."/>
            <person name="Sun Y."/>
            <person name="Le M."/>
            <person name="Wang Q."/>
            <person name="Wei S."/>
            <person name="Zheng Y."/>
            <person name="Lin W."/>
            <person name="Duan Y."/>
            <person name="Cao H."/>
            <person name="Xiong S."/>
            <person name="Wang X."/>
            <person name="Wei L."/>
            <person name="Li C."/>
            <person name="Ma Q."/>
            <person name="Ju M."/>
            <person name="Zhao R."/>
            <person name="Li G."/>
            <person name="Mu C."/>
            <person name="Tian Q."/>
            <person name="Mei H."/>
            <person name="Zhang T."/>
            <person name="Gao T."/>
            <person name="Zhang H."/>
        </authorList>
    </citation>
    <scope>NUCLEOTIDE SEQUENCE</scope>
    <source>
        <strain evidence="3">G01</strain>
    </source>
</reference>
<feature type="compositionally biased region" description="Acidic residues" evidence="1">
    <location>
        <begin position="1"/>
        <end position="10"/>
    </location>
</feature>
<sequence length="335" mass="38488">MPQDQDDETKEDNPKVLVTRPPFPERFTKSKKEKEEKEIIETFSKVQVNIPLLDAIKQIPRYAKFLNELCTSKGKLKGNERALWSANGEDHVKLVLEESLTPMLAQILEEDITVDPNIGESVFELESFSSLPLNLVFVENNMLSVIISSNRTSLEEEKLIREFKEAIGWTIADIKGMIFPISDSQWISSTQVVPKKMRITVVENSIGNLVPTRVQNDWRVCIDYRKLNAATRKDHFLLPFIDQMLERLADRSHYCCLDGYLGFHQIPVAPANQEKTAFTCPFRTFAYRRMRFGLCNVPATFQRCIVSISSDFVEQVIKVFIDDFTVYGNSFDDCL</sequence>
<dbReference type="AlphaFoldDB" id="A0AAW2LFP4"/>
<dbReference type="PANTHER" id="PTHR24559">
    <property type="entry name" value="TRANSPOSON TY3-I GAG-POL POLYPROTEIN"/>
    <property type="match status" value="1"/>
</dbReference>
<comment type="caution">
    <text evidence="3">The sequence shown here is derived from an EMBL/GenBank/DDBJ whole genome shotgun (WGS) entry which is preliminary data.</text>
</comment>
<feature type="domain" description="Reverse transcriptase" evidence="2">
    <location>
        <begin position="215"/>
        <end position="330"/>
    </location>
</feature>
<proteinExistence type="predicted"/>
<organism evidence="3">
    <name type="scientific">Sesamum angustifolium</name>
    <dbReference type="NCBI Taxonomy" id="2727405"/>
    <lineage>
        <taxon>Eukaryota</taxon>
        <taxon>Viridiplantae</taxon>
        <taxon>Streptophyta</taxon>
        <taxon>Embryophyta</taxon>
        <taxon>Tracheophyta</taxon>
        <taxon>Spermatophyta</taxon>
        <taxon>Magnoliopsida</taxon>
        <taxon>eudicotyledons</taxon>
        <taxon>Gunneridae</taxon>
        <taxon>Pentapetalae</taxon>
        <taxon>asterids</taxon>
        <taxon>lamiids</taxon>
        <taxon>Lamiales</taxon>
        <taxon>Pedaliaceae</taxon>
        <taxon>Sesamum</taxon>
    </lineage>
</organism>